<dbReference type="PROSITE" id="PS50969">
    <property type="entry name" value="FCP1"/>
    <property type="match status" value="1"/>
</dbReference>
<dbReference type="PANTHER" id="PTHR12210">
    <property type="entry name" value="DULLARD PROTEIN PHOSPHATASE"/>
    <property type="match status" value="1"/>
</dbReference>
<evidence type="ECO:0000313" key="3">
    <source>
        <dbReference type="EMBL" id="KIK94189.1"/>
    </source>
</evidence>
<dbReference type="InterPro" id="IPR050365">
    <property type="entry name" value="TIM50"/>
</dbReference>
<dbReference type="CDD" id="cd07521">
    <property type="entry name" value="HAD_FCP1-like"/>
    <property type="match status" value="1"/>
</dbReference>
<dbReference type="FunFam" id="3.40.50.1000:FF:000093">
    <property type="entry name" value="NLI interacting factor-like phosphatase family protein"/>
    <property type="match status" value="1"/>
</dbReference>
<evidence type="ECO:0000259" key="2">
    <source>
        <dbReference type="PROSITE" id="PS50969"/>
    </source>
</evidence>
<keyword evidence="4" id="KW-1185">Reference proteome</keyword>
<reference evidence="4" key="2">
    <citation type="submission" date="2015-01" db="EMBL/GenBank/DDBJ databases">
        <title>Evolutionary Origins and Diversification of the Mycorrhizal Mutualists.</title>
        <authorList>
            <consortium name="DOE Joint Genome Institute"/>
            <consortium name="Mycorrhizal Genomics Consortium"/>
            <person name="Kohler A."/>
            <person name="Kuo A."/>
            <person name="Nagy L.G."/>
            <person name="Floudas D."/>
            <person name="Copeland A."/>
            <person name="Barry K.W."/>
            <person name="Cichocki N."/>
            <person name="Veneault-Fourrey C."/>
            <person name="LaButti K."/>
            <person name="Lindquist E.A."/>
            <person name="Lipzen A."/>
            <person name="Lundell T."/>
            <person name="Morin E."/>
            <person name="Murat C."/>
            <person name="Riley R."/>
            <person name="Ohm R."/>
            <person name="Sun H."/>
            <person name="Tunlid A."/>
            <person name="Henrissat B."/>
            <person name="Grigoriev I.V."/>
            <person name="Hibbett D.S."/>
            <person name="Martin F."/>
        </authorList>
    </citation>
    <scope>NUCLEOTIDE SEQUENCE [LARGE SCALE GENOMIC DNA]</scope>
    <source>
        <strain evidence="4">Ve08.2h10</strain>
    </source>
</reference>
<organism evidence="3 4">
    <name type="scientific">Paxillus rubicundulus Ve08.2h10</name>
    <dbReference type="NCBI Taxonomy" id="930991"/>
    <lineage>
        <taxon>Eukaryota</taxon>
        <taxon>Fungi</taxon>
        <taxon>Dikarya</taxon>
        <taxon>Basidiomycota</taxon>
        <taxon>Agaricomycotina</taxon>
        <taxon>Agaricomycetes</taxon>
        <taxon>Agaricomycetidae</taxon>
        <taxon>Boletales</taxon>
        <taxon>Paxilineae</taxon>
        <taxon>Paxillaceae</taxon>
        <taxon>Paxillus</taxon>
    </lineage>
</organism>
<dbReference type="InterPro" id="IPR023214">
    <property type="entry name" value="HAD_sf"/>
</dbReference>
<dbReference type="STRING" id="930991.A0A0D0E1I2"/>
<dbReference type="InterPro" id="IPR036412">
    <property type="entry name" value="HAD-like_sf"/>
</dbReference>
<feature type="domain" description="FCP1 homology" evidence="2">
    <location>
        <begin position="141"/>
        <end position="299"/>
    </location>
</feature>
<dbReference type="InParanoid" id="A0A0D0E1I2"/>
<accession>A0A0D0E1I2</accession>
<dbReference type="Pfam" id="PF03031">
    <property type="entry name" value="NIF"/>
    <property type="match status" value="1"/>
</dbReference>
<dbReference type="FunCoup" id="A0A0D0E1I2">
    <property type="interactions" value="125"/>
</dbReference>
<dbReference type="InterPro" id="IPR011948">
    <property type="entry name" value="Dullard_phosphatase"/>
</dbReference>
<dbReference type="SMART" id="SM00577">
    <property type="entry name" value="CPDc"/>
    <property type="match status" value="1"/>
</dbReference>
<feature type="compositionally biased region" description="Acidic residues" evidence="1">
    <location>
        <begin position="37"/>
        <end position="50"/>
    </location>
</feature>
<dbReference type="GO" id="GO:0016791">
    <property type="term" value="F:phosphatase activity"/>
    <property type="evidence" value="ECO:0007669"/>
    <property type="project" value="InterPro"/>
</dbReference>
<dbReference type="Gene3D" id="3.40.50.1000">
    <property type="entry name" value="HAD superfamily/HAD-like"/>
    <property type="match status" value="1"/>
</dbReference>
<dbReference type="EMBL" id="KN825124">
    <property type="protein sequence ID" value="KIK94189.1"/>
    <property type="molecule type" value="Genomic_DNA"/>
</dbReference>
<dbReference type="Proteomes" id="UP000054538">
    <property type="component" value="Unassembled WGS sequence"/>
</dbReference>
<dbReference type="SUPFAM" id="SSF56784">
    <property type="entry name" value="HAD-like"/>
    <property type="match status" value="1"/>
</dbReference>
<dbReference type="HOGENOM" id="CLU_020262_1_1_1"/>
<dbReference type="AlphaFoldDB" id="A0A0D0E1I2"/>
<name>A0A0D0E1I2_9AGAM</name>
<feature type="region of interest" description="Disordered" evidence="1">
    <location>
        <begin position="1"/>
        <end position="133"/>
    </location>
</feature>
<gene>
    <name evidence="3" type="ORF">PAXRUDRAFT_33653</name>
</gene>
<evidence type="ECO:0000256" key="1">
    <source>
        <dbReference type="SAM" id="MobiDB-lite"/>
    </source>
</evidence>
<dbReference type="NCBIfam" id="TIGR02251">
    <property type="entry name" value="HIF-SF_euk"/>
    <property type="match status" value="1"/>
</dbReference>
<dbReference type="InterPro" id="IPR004274">
    <property type="entry name" value="FCP1_dom"/>
</dbReference>
<protein>
    <recommendedName>
        <fullName evidence="2">FCP1 homology domain-containing protein</fullName>
    </recommendedName>
</protein>
<evidence type="ECO:0000313" key="4">
    <source>
        <dbReference type="Proteomes" id="UP000054538"/>
    </source>
</evidence>
<reference evidence="3 4" key="1">
    <citation type="submission" date="2014-04" db="EMBL/GenBank/DDBJ databases">
        <authorList>
            <consortium name="DOE Joint Genome Institute"/>
            <person name="Kuo A."/>
            <person name="Kohler A."/>
            <person name="Jargeat P."/>
            <person name="Nagy L.G."/>
            <person name="Floudas D."/>
            <person name="Copeland A."/>
            <person name="Barry K.W."/>
            <person name="Cichocki N."/>
            <person name="Veneault-Fourrey C."/>
            <person name="LaButti K."/>
            <person name="Lindquist E.A."/>
            <person name="Lipzen A."/>
            <person name="Lundell T."/>
            <person name="Morin E."/>
            <person name="Murat C."/>
            <person name="Sun H."/>
            <person name="Tunlid A."/>
            <person name="Henrissat B."/>
            <person name="Grigoriev I.V."/>
            <person name="Hibbett D.S."/>
            <person name="Martin F."/>
            <person name="Nordberg H.P."/>
            <person name="Cantor M.N."/>
            <person name="Hua S.X."/>
        </authorList>
    </citation>
    <scope>NUCLEOTIDE SEQUENCE [LARGE SCALE GENOMIC DNA]</scope>
    <source>
        <strain evidence="3 4">Ve08.2h10</strain>
    </source>
</reference>
<feature type="compositionally biased region" description="Acidic residues" evidence="1">
    <location>
        <begin position="100"/>
        <end position="114"/>
    </location>
</feature>
<dbReference type="OrthoDB" id="277011at2759"/>
<sequence length="316" mass="35188">MGKSPDDTEPPTNNDAENDYALQHKPPCHTPTLFRIDEEEEEEEEEEEAELCTQADEGAQDFDSALEYDATYHYPISAKSTDDDDNESHISDAATARDGPEEEDGDGDKDEDDEIVRNGGAGIPIGPDGIPQPLLPPIAPEHAGRKCLVLDLDETLVHTTFEPTAMTEFIIPVYIDGKWANACVNKRPGVDAFLQKMGEVYEVVVFTASLSRYADPVVNKLDIHHAISHRLYRESCYPYKGNYIKDLSRLGRPMSSIIIVDNIPLSYYFQPNNGIPVNTWTSDPTDMELETLSIFLTDLATVLDVRGVLDRSLDPK</sequence>
<proteinExistence type="predicted"/>